<feature type="compositionally biased region" description="Polar residues" evidence="6">
    <location>
        <begin position="1"/>
        <end position="27"/>
    </location>
</feature>
<evidence type="ECO:0000256" key="2">
    <source>
        <dbReference type="ARBA" id="ARBA00023242"/>
    </source>
</evidence>
<feature type="domain" description="PARP catalytic" evidence="9">
    <location>
        <begin position="291"/>
        <end position="548"/>
    </location>
</feature>
<keyword evidence="4" id="KW-0328">Glycosyltransferase</keyword>
<accession>A0A812RHX8</accession>
<feature type="coiled-coil region" evidence="5">
    <location>
        <begin position="846"/>
        <end position="908"/>
    </location>
</feature>
<dbReference type="PANTHER" id="PTHR45740">
    <property type="entry name" value="POLY [ADP-RIBOSE] POLYMERASE"/>
    <property type="match status" value="1"/>
</dbReference>
<evidence type="ECO:0000256" key="1">
    <source>
        <dbReference type="ARBA" id="ARBA00004123"/>
    </source>
</evidence>
<dbReference type="GO" id="GO:0005634">
    <property type="term" value="C:nucleus"/>
    <property type="evidence" value="ECO:0007669"/>
    <property type="project" value="UniProtKB-SubCell"/>
</dbReference>
<feature type="domain" description="WWE" evidence="8">
    <location>
        <begin position="904"/>
        <end position="985"/>
    </location>
</feature>
<feature type="region of interest" description="Disordered" evidence="6">
    <location>
        <begin position="643"/>
        <end position="666"/>
    </location>
</feature>
<dbReference type="PROSITE" id="PS50918">
    <property type="entry name" value="WWE"/>
    <property type="match status" value="2"/>
</dbReference>
<dbReference type="Gene3D" id="3.30.720.50">
    <property type="match status" value="2"/>
</dbReference>
<evidence type="ECO:0000256" key="4">
    <source>
        <dbReference type="RuleBase" id="RU362114"/>
    </source>
</evidence>
<dbReference type="Pfam" id="PF02825">
    <property type="entry name" value="WWE"/>
    <property type="match status" value="2"/>
</dbReference>
<dbReference type="Gene3D" id="3.90.228.10">
    <property type="match status" value="2"/>
</dbReference>
<feature type="transmembrane region" description="Helical" evidence="7">
    <location>
        <begin position="774"/>
        <end position="793"/>
    </location>
</feature>
<keyword evidence="7" id="KW-0472">Membrane</keyword>
<protein>
    <recommendedName>
        <fullName evidence="4">Poly [ADP-ribose] polymerase</fullName>
        <shortName evidence="4">PARP</shortName>
        <ecNumber evidence="4">2.4.2.-</ecNumber>
    </recommendedName>
</protein>
<proteinExistence type="inferred from homology"/>
<keyword evidence="11" id="KW-1185">Reference proteome</keyword>
<gene>
    <name evidence="10" type="primary">Tnks</name>
    <name evidence="10" type="ORF">SNEC2469_LOCUS12079</name>
</gene>
<dbReference type="Pfam" id="PF00644">
    <property type="entry name" value="PARP"/>
    <property type="match status" value="2"/>
</dbReference>
<dbReference type="SUPFAM" id="SSF56399">
    <property type="entry name" value="ADP-ribosylation"/>
    <property type="match status" value="2"/>
</dbReference>
<dbReference type="InterPro" id="IPR004170">
    <property type="entry name" value="WWE_dom"/>
</dbReference>
<keyword evidence="5" id="KW-0175">Coiled coil</keyword>
<keyword evidence="7" id="KW-0812">Transmembrane</keyword>
<name>A0A812RHX8_9DINO</name>
<evidence type="ECO:0000256" key="7">
    <source>
        <dbReference type="SAM" id="Phobius"/>
    </source>
</evidence>
<dbReference type="InterPro" id="IPR036259">
    <property type="entry name" value="MFS_trans_sf"/>
</dbReference>
<keyword evidence="4" id="KW-0520">NAD</keyword>
<dbReference type="OrthoDB" id="438889at2759"/>
<dbReference type="EMBL" id="CAJNJA010019131">
    <property type="protein sequence ID" value="CAE7439304.1"/>
    <property type="molecule type" value="Genomic_DNA"/>
</dbReference>
<organism evidence="10 11">
    <name type="scientific">Symbiodinium necroappetens</name>
    <dbReference type="NCBI Taxonomy" id="1628268"/>
    <lineage>
        <taxon>Eukaryota</taxon>
        <taxon>Sar</taxon>
        <taxon>Alveolata</taxon>
        <taxon>Dinophyceae</taxon>
        <taxon>Suessiales</taxon>
        <taxon>Symbiodiniaceae</taxon>
        <taxon>Symbiodinium</taxon>
    </lineage>
</organism>
<feature type="compositionally biased region" description="Polar residues" evidence="6">
    <location>
        <begin position="644"/>
        <end position="660"/>
    </location>
</feature>
<dbReference type="Proteomes" id="UP000601435">
    <property type="component" value="Unassembled WGS sequence"/>
</dbReference>
<dbReference type="AlphaFoldDB" id="A0A812RHX8"/>
<feature type="coiled-coil region" evidence="5">
    <location>
        <begin position="46"/>
        <end position="120"/>
    </location>
</feature>
<evidence type="ECO:0000259" key="8">
    <source>
        <dbReference type="PROSITE" id="PS50918"/>
    </source>
</evidence>
<keyword evidence="4" id="KW-0808">Transferase</keyword>
<dbReference type="InterPro" id="IPR051712">
    <property type="entry name" value="ARTD-AVP"/>
</dbReference>
<keyword evidence="7" id="KW-1133">Transmembrane helix</keyword>
<comment type="caution">
    <text evidence="10">The sequence shown here is derived from an EMBL/GenBank/DDBJ whole genome shotgun (WGS) entry which is preliminary data.</text>
</comment>
<evidence type="ECO:0000313" key="10">
    <source>
        <dbReference type="EMBL" id="CAE7439304.1"/>
    </source>
</evidence>
<feature type="domain" description="PARP catalytic" evidence="9">
    <location>
        <begin position="994"/>
        <end position="1199"/>
    </location>
</feature>
<dbReference type="GO" id="GO:0003950">
    <property type="term" value="F:NAD+ poly-ADP-ribosyltransferase activity"/>
    <property type="evidence" value="ECO:0007669"/>
    <property type="project" value="UniProtKB-UniRule"/>
</dbReference>
<dbReference type="InterPro" id="IPR037197">
    <property type="entry name" value="WWE_dom_sf"/>
</dbReference>
<feature type="transmembrane region" description="Helical" evidence="7">
    <location>
        <begin position="705"/>
        <end position="730"/>
    </location>
</feature>
<sequence length="1199" mass="133908">MQLNKGNETDQTPELSRFCTSSPSPGESSLEREALQGELGIFKEALAEEFEHQRSLERQLREAEDELLKCRELQEEKLAKEQEKWRTLLSTAERNYEEELTDLENRLQNALANLSMERDIGLQKTLTLQSKLTEIQDEMCSKAKRHEEELEMWRTMLGTSETMHEGTKEKLKDAEKKLRAAESALQRERDKKEAAERKLRDIQAHRYSAGHAACWQYEMDGQWYPFSPEGNDQMHQAYLAYIGDMLEGRWAHIFAGGVERVVDFAEMKQTNLRTRQTRSIRVVTGVPLQWESAPETLLTQSDDLRDMYVEVKDASVVEAVQDILRSSGHAWDMSTECSRMKSATVKSVHRIENYQLWQRYRARLSTMREDHAKYHVCVEPVALDLDGFCGVMTDSQAVLDCGEPLARDVDEKILLHGTSWSNADAIVLHGFDHRTCTRGMYGDGVYFADAACKSNQYACALDCRQGPACTCERTVIIARVALGVHQEFVIFDREQVQASLQEYGSVHLRGREVFHEPYVVAGALVSVKGLLNTVIAPYVGAAWQRSELKVHGFRILATADASTEVQVRLRSNPFSERLNAGVVVVLSSLFANLLSFEVLSAALGVLGNFTTVGPDVKPDTPNPFLIMEVWSGPDFGEHFAGTPVASSSMSEKNPRPQDTSVNREESSVPRQVMSLWSNSVLKLLAAVVFLDFLAEQMQLACQLGLVGLAASVSLLLVVANVVSVALFGVITAPWQVFPTANAIAAASVPRCGAMAQVIFGALFQAASKSSFPGWPFLVAAGCVAVGLVVSFYLPKQAGNEQGGGTALHDRVLLDQGQGAGSMSGFDNVNWTFVSWNPDVDLEILTVRKLKLELAAETEKRVAAEASYQVTKQKLKDVEAQLQAALATVEAERKQKETAEQKLIQIQERKPSTSHGACWQYEMGNQWHPFPPEGNDQMLQAYLAYLDDKQGNRWATIVAGGVERVVDFYRMTQTHATTQKVRSIRLTTGVPVQWESTSAELLMQRDDVSAFYIEVQDAVLLDVVNRLLRSTGHAWDVSTVCSHMQKATVKSVHRIENYQLWQRYQARLRAMREDRAKYNLHSEPAALDLDGREGVMTESQNYLDCGEPLSLDVDEKILLHGTSWYNANSIVENGFDHRTCTRGMYGDGVYFACAACKSHQYSCGYQCGFAHTPACHCERRILPLSCNIGLDTVQSKPATQ</sequence>
<evidence type="ECO:0000256" key="6">
    <source>
        <dbReference type="SAM" id="MobiDB-lite"/>
    </source>
</evidence>
<dbReference type="GO" id="GO:1990404">
    <property type="term" value="F:NAD+-protein mono-ADP-ribosyltransferase activity"/>
    <property type="evidence" value="ECO:0007669"/>
    <property type="project" value="TreeGrafter"/>
</dbReference>
<comment type="similarity">
    <text evidence="3">Belongs to the ARTD/PARP family.</text>
</comment>
<dbReference type="PANTHER" id="PTHR45740:SF2">
    <property type="entry name" value="POLY [ADP-RIBOSE] POLYMERASE"/>
    <property type="match status" value="1"/>
</dbReference>
<dbReference type="SUPFAM" id="SSF117839">
    <property type="entry name" value="WWE domain"/>
    <property type="match status" value="2"/>
</dbReference>
<feature type="coiled-coil region" evidence="5">
    <location>
        <begin position="164"/>
        <end position="205"/>
    </location>
</feature>
<feature type="domain" description="WWE" evidence="8">
    <location>
        <begin position="201"/>
        <end position="282"/>
    </location>
</feature>
<dbReference type="EC" id="2.4.2.-" evidence="4"/>
<evidence type="ECO:0000259" key="9">
    <source>
        <dbReference type="PROSITE" id="PS51059"/>
    </source>
</evidence>
<reference evidence="10" key="1">
    <citation type="submission" date="2021-02" db="EMBL/GenBank/DDBJ databases">
        <authorList>
            <person name="Dougan E. K."/>
            <person name="Rhodes N."/>
            <person name="Thang M."/>
            <person name="Chan C."/>
        </authorList>
    </citation>
    <scope>NUCLEOTIDE SEQUENCE</scope>
</reference>
<keyword evidence="2" id="KW-0539">Nucleus</keyword>
<comment type="subcellular location">
    <subcellularLocation>
        <location evidence="1">Nucleus</location>
    </subcellularLocation>
</comment>
<dbReference type="PROSITE" id="PS51059">
    <property type="entry name" value="PARP_CATALYTIC"/>
    <property type="match status" value="2"/>
</dbReference>
<dbReference type="SUPFAM" id="SSF103473">
    <property type="entry name" value="MFS general substrate transporter"/>
    <property type="match status" value="1"/>
</dbReference>
<evidence type="ECO:0000313" key="11">
    <source>
        <dbReference type="Proteomes" id="UP000601435"/>
    </source>
</evidence>
<evidence type="ECO:0000256" key="5">
    <source>
        <dbReference type="SAM" id="Coils"/>
    </source>
</evidence>
<feature type="region of interest" description="Disordered" evidence="6">
    <location>
        <begin position="1"/>
        <end position="31"/>
    </location>
</feature>
<dbReference type="InterPro" id="IPR012317">
    <property type="entry name" value="Poly(ADP-ribose)pol_cat_dom"/>
</dbReference>
<evidence type="ECO:0000256" key="3">
    <source>
        <dbReference type="ARBA" id="ARBA00024347"/>
    </source>
</evidence>